<evidence type="ECO:0000256" key="8">
    <source>
        <dbReference type="PIRSR" id="PIRSR005091-3"/>
    </source>
</evidence>
<feature type="binding site" evidence="8">
    <location>
        <position position="340"/>
    </location>
    <ligand>
        <name>Mn(2+)</name>
        <dbReference type="ChEBI" id="CHEBI:29035"/>
    </ligand>
</feature>
<keyword evidence="5 9" id="KW-0472">Membrane</keyword>
<dbReference type="InterPro" id="IPR017850">
    <property type="entry name" value="Alkaline_phosphatase_core_sf"/>
</dbReference>
<comment type="caution">
    <text evidence="11">The sequence shown here is derived from an EMBL/GenBank/DDBJ whole genome shotgun (WGS) entry which is preliminary data.</text>
</comment>
<feature type="transmembrane region" description="Helical" evidence="9">
    <location>
        <begin position="52"/>
        <end position="80"/>
    </location>
</feature>
<feature type="active site" evidence="6">
    <location>
        <position position="340"/>
    </location>
</feature>
<name>A0A1M3KWP3_9BACT</name>
<feature type="transmembrane region" description="Helical" evidence="9">
    <location>
        <begin position="87"/>
        <end position="110"/>
    </location>
</feature>
<evidence type="ECO:0000256" key="4">
    <source>
        <dbReference type="ARBA" id="ARBA00022989"/>
    </source>
</evidence>
<dbReference type="PANTHER" id="PTHR47371:SF3">
    <property type="entry name" value="PHOSPHOGLYCEROL TRANSFERASE I"/>
    <property type="match status" value="1"/>
</dbReference>
<feature type="binding site" evidence="8">
    <location>
        <position position="510"/>
    </location>
    <ligand>
        <name>Mn(2+)</name>
        <dbReference type="ChEBI" id="CHEBI:29035"/>
    </ligand>
</feature>
<keyword evidence="4 9" id="KW-1133">Transmembrane helix</keyword>
<protein>
    <recommendedName>
        <fullName evidence="10">Sulfatase N-terminal domain-containing protein</fullName>
    </recommendedName>
</protein>
<evidence type="ECO:0000256" key="5">
    <source>
        <dbReference type="ARBA" id="ARBA00023136"/>
    </source>
</evidence>
<evidence type="ECO:0000313" key="11">
    <source>
        <dbReference type="EMBL" id="OJX56795.1"/>
    </source>
</evidence>
<feature type="transmembrane region" description="Helical" evidence="9">
    <location>
        <begin position="12"/>
        <end position="32"/>
    </location>
</feature>
<dbReference type="InterPro" id="IPR000917">
    <property type="entry name" value="Sulfatase_N"/>
</dbReference>
<evidence type="ECO:0000256" key="1">
    <source>
        <dbReference type="ARBA" id="ARBA00004651"/>
    </source>
</evidence>
<dbReference type="SUPFAM" id="SSF53649">
    <property type="entry name" value="Alkaline phosphatase-like"/>
    <property type="match status" value="1"/>
</dbReference>
<evidence type="ECO:0000313" key="12">
    <source>
        <dbReference type="Proteomes" id="UP000184233"/>
    </source>
</evidence>
<gene>
    <name evidence="11" type="ORF">BGO89_09695</name>
</gene>
<dbReference type="Pfam" id="PF00884">
    <property type="entry name" value="Sulfatase"/>
    <property type="match status" value="1"/>
</dbReference>
<keyword evidence="3 9" id="KW-0812">Transmembrane</keyword>
<feature type="binding site" evidence="8">
    <location>
        <position position="300"/>
    </location>
    <ligand>
        <name>Mn(2+)</name>
        <dbReference type="ChEBI" id="CHEBI:29035"/>
    </ligand>
</feature>
<dbReference type="CDD" id="cd16015">
    <property type="entry name" value="LTA_synthase"/>
    <property type="match status" value="1"/>
</dbReference>
<dbReference type="PANTHER" id="PTHR47371">
    <property type="entry name" value="LIPOTEICHOIC ACID SYNTHASE"/>
    <property type="match status" value="1"/>
</dbReference>
<dbReference type="GO" id="GO:0005886">
    <property type="term" value="C:plasma membrane"/>
    <property type="evidence" value="ECO:0007669"/>
    <property type="project" value="UniProtKB-SubCell"/>
</dbReference>
<dbReference type="EMBL" id="MKVH01000024">
    <property type="protein sequence ID" value="OJX56795.1"/>
    <property type="molecule type" value="Genomic_DNA"/>
</dbReference>
<evidence type="ECO:0000256" key="6">
    <source>
        <dbReference type="PIRSR" id="PIRSR005091-1"/>
    </source>
</evidence>
<dbReference type="GO" id="GO:0046872">
    <property type="term" value="F:metal ion binding"/>
    <property type="evidence" value="ECO:0007669"/>
    <property type="project" value="UniProtKB-KW"/>
</dbReference>
<accession>A0A1M3KWP3</accession>
<keyword evidence="2" id="KW-1003">Cell membrane</keyword>
<dbReference type="Proteomes" id="UP000184233">
    <property type="component" value="Unassembled WGS sequence"/>
</dbReference>
<comment type="subcellular location">
    <subcellularLocation>
        <location evidence="1">Cell membrane</location>
        <topology evidence="1">Multi-pass membrane protein</topology>
    </subcellularLocation>
</comment>
<keyword evidence="7" id="KW-0464">Manganese</keyword>
<feature type="transmembrane region" description="Helical" evidence="9">
    <location>
        <begin position="183"/>
        <end position="202"/>
    </location>
</feature>
<dbReference type="STRING" id="1895771.BGO89_09695"/>
<dbReference type="AlphaFoldDB" id="A0A1M3KWP3"/>
<keyword evidence="7" id="KW-0479">Metal-binding</keyword>
<feature type="transmembrane region" description="Helical" evidence="9">
    <location>
        <begin position="144"/>
        <end position="162"/>
    </location>
</feature>
<feature type="binding site" evidence="7">
    <location>
        <position position="457"/>
    </location>
    <ligand>
        <name>substrate</name>
    </ligand>
</feature>
<dbReference type="Gene3D" id="3.40.720.10">
    <property type="entry name" value="Alkaline Phosphatase, subunit A"/>
    <property type="match status" value="1"/>
</dbReference>
<evidence type="ECO:0000259" key="10">
    <source>
        <dbReference type="Pfam" id="PF00884"/>
    </source>
</evidence>
<evidence type="ECO:0000256" key="2">
    <source>
        <dbReference type="ARBA" id="ARBA00022475"/>
    </source>
</evidence>
<proteinExistence type="predicted"/>
<evidence type="ECO:0000256" key="9">
    <source>
        <dbReference type="SAM" id="Phobius"/>
    </source>
</evidence>
<dbReference type="InterPro" id="IPR012160">
    <property type="entry name" value="LtaS-like"/>
</dbReference>
<evidence type="ECO:0000256" key="3">
    <source>
        <dbReference type="ARBA" id="ARBA00022692"/>
    </source>
</evidence>
<sequence>MNRRYLHISYLLTVYGVGLVVFLLFRALVLFVNLPQLDSVATGRMESLLTAFWMGLRFDTVISCYILALPLAVLSLASIVRLDRPKLYAAAGIYLTVFYGIAFFICAADVPYMVQYRSRITVDALQWADNPAFMIGMIVQEARFGVYLLVFCAVIGAWIWAMRRTHRRYLPSMRIREERSWKHAAIAIGVFVPTMLLCILGIRGRWEQKSPIRVGTAFATPYAFTNQLGLNPVFTFLRSWMDARQQENRALALMPDDEALREVRRYMCMQTDTVFDSPLARTVAATGQPLAMNVVLVIMEGMSADYMRRQGHPTGLTPVLDSLASIGMSFDSIYSAGIHTHNGIYGTLFSFPSMLRRHPMNGVKMNDHTGFAVTLKEFGYRTAYFTTHDDQFDNVGGFLRWNGFDEIFSQQNYPSEKVLSVLGVPDHEMFAWSLPVLDRYHAAGRPFFTAFMTTSNHGPYILPQGIPFTPKSEHLEPQMVEYSDWAIGTFMHEAAKRPWFRNTMFVFVADHGGITGVNPYDVPLSYHHSPFIVLAPGVIRPSAVGTVGGQIDVFPTIMGLLRRSYVNNTMGVDLLRERRPFIFITEDDRMACLDAQYLFIHKDDGAEGLYRYRTGDVTNYLRQEAVRADSMRRYMFSMMQGTQYVLANDKAGRQRRKQRQ</sequence>
<evidence type="ECO:0000256" key="7">
    <source>
        <dbReference type="PIRSR" id="PIRSR005091-2"/>
    </source>
</evidence>
<dbReference type="PIRSF" id="PIRSF005091">
    <property type="entry name" value="Mmb_sulf_HI1246"/>
    <property type="match status" value="1"/>
</dbReference>
<feature type="domain" description="Sulfatase N-terminal" evidence="10">
    <location>
        <begin position="293"/>
        <end position="561"/>
    </location>
</feature>
<feature type="binding site" evidence="8">
    <location>
        <position position="511"/>
    </location>
    <ligand>
        <name>Mn(2+)</name>
        <dbReference type="ChEBI" id="CHEBI:29035"/>
    </ligand>
</feature>
<dbReference type="InterPro" id="IPR050448">
    <property type="entry name" value="OpgB/LTA_synthase_biosynth"/>
</dbReference>
<organism evidence="11 12">
    <name type="scientific">Candidatus Kapaibacterium thiocyanatum</name>
    <dbReference type="NCBI Taxonomy" id="1895771"/>
    <lineage>
        <taxon>Bacteria</taxon>
        <taxon>Pseudomonadati</taxon>
        <taxon>Candidatus Kapaibacteriota</taxon>
        <taxon>Candidatus Kapaibacteriia</taxon>
        <taxon>Candidatus Kapaibacteriales</taxon>
        <taxon>Candidatus Kapaibacteriaceae</taxon>
        <taxon>Candidatus Kapaibacterium</taxon>
    </lineage>
</organism>
<reference evidence="11 12" key="1">
    <citation type="submission" date="2016-09" db="EMBL/GenBank/DDBJ databases">
        <title>Genome-resolved meta-omics ties microbial dynamics to process performance in biotechnology for thiocyanate degradation.</title>
        <authorList>
            <person name="Kantor R.S."/>
            <person name="Huddy R.J."/>
            <person name="Iyer R."/>
            <person name="Thomas B.C."/>
            <person name="Brown C.T."/>
            <person name="Anantharaman K."/>
            <person name="Tringe S."/>
            <person name="Hettich R.L."/>
            <person name="Harrison S.T."/>
            <person name="Banfield J.F."/>
        </authorList>
    </citation>
    <scope>NUCLEOTIDE SEQUENCE [LARGE SCALE GENOMIC DNA]</scope>
    <source>
        <strain evidence="11">59-99</strain>
    </source>
</reference>